<dbReference type="EMBL" id="JACOMF010000012">
    <property type="protein sequence ID" value="MBC4016051.1"/>
    <property type="molecule type" value="Genomic_DNA"/>
</dbReference>
<proteinExistence type="predicted"/>
<dbReference type="AlphaFoldDB" id="A0A9X0QXY9"/>
<keyword evidence="2" id="KW-1185">Reference proteome</keyword>
<reference evidence="1" key="1">
    <citation type="submission" date="2020-08" db="EMBL/GenBank/DDBJ databases">
        <authorList>
            <person name="Hu Y."/>
            <person name="Nguyen S.V."/>
            <person name="Li F."/>
            <person name="Fanning S."/>
        </authorList>
    </citation>
    <scope>NUCLEOTIDE SEQUENCE</scope>
    <source>
        <strain evidence="1">SYSU D8009</strain>
    </source>
</reference>
<name>A0A9X0QXY9_9PROT</name>
<dbReference type="RefSeq" id="WP_186770824.1">
    <property type="nucleotide sequence ID" value="NZ_JACOMF010000012.1"/>
</dbReference>
<accession>A0A9X0QXY9</accession>
<comment type="caution">
    <text evidence="1">The sequence shown here is derived from an EMBL/GenBank/DDBJ whole genome shotgun (WGS) entry which is preliminary data.</text>
</comment>
<protein>
    <submittedName>
        <fullName evidence="1">Uncharacterized protein</fullName>
    </submittedName>
</protein>
<sequence length="83" mass="9190">MHTSRPIEVRGRFLGVAVAHASSWRFIATDPVVEDIDGVSFPSPAEAQRVAGLVFGRHNRPRMERPEPLRLAPLRLVPNGPAR</sequence>
<gene>
    <name evidence="1" type="ORF">H7965_12020</name>
</gene>
<evidence type="ECO:0000313" key="2">
    <source>
        <dbReference type="Proteomes" id="UP000600101"/>
    </source>
</evidence>
<organism evidence="1 2">
    <name type="scientific">Siccirubricoccus deserti</name>
    <dbReference type="NCBI Taxonomy" id="2013562"/>
    <lineage>
        <taxon>Bacteria</taxon>
        <taxon>Pseudomonadati</taxon>
        <taxon>Pseudomonadota</taxon>
        <taxon>Alphaproteobacteria</taxon>
        <taxon>Acetobacterales</taxon>
        <taxon>Roseomonadaceae</taxon>
        <taxon>Siccirubricoccus</taxon>
    </lineage>
</organism>
<evidence type="ECO:0000313" key="1">
    <source>
        <dbReference type="EMBL" id="MBC4016051.1"/>
    </source>
</evidence>
<dbReference type="Proteomes" id="UP000600101">
    <property type="component" value="Unassembled WGS sequence"/>
</dbReference>